<feature type="domain" description="HTH tetR-type" evidence="3">
    <location>
        <begin position="4"/>
        <end position="64"/>
    </location>
</feature>
<gene>
    <name evidence="4" type="ORF">QF206_07565</name>
</gene>
<dbReference type="InterPro" id="IPR001647">
    <property type="entry name" value="HTH_TetR"/>
</dbReference>
<feature type="DNA-binding region" description="H-T-H motif" evidence="2">
    <location>
        <begin position="27"/>
        <end position="46"/>
    </location>
</feature>
<name>A0AAW6TCP6_9MICO</name>
<dbReference type="Proteomes" id="UP001321506">
    <property type="component" value="Unassembled WGS sequence"/>
</dbReference>
<dbReference type="InterPro" id="IPR009057">
    <property type="entry name" value="Homeodomain-like_sf"/>
</dbReference>
<keyword evidence="5" id="KW-1185">Reference proteome</keyword>
<dbReference type="Pfam" id="PF17940">
    <property type="entry name" value="TetR_C_31"/>
    <property type="match status" value="1"/>
</dbReference>
<dbReference type="GO" id="GO:0003677">
    <property type="term" value="F:DNA binding"/>
    <property type="evidence" value="ECO:0007669"/>
    <property type="project" value="UniProtKB-UniRule"/>
</dbReference>
<sequence>MTTLSNRTRALEAAVQVLGSQGVRALTHARVDEAAGLPKGSTSNSFRTRASLLAGVVEWLDAADRSALDDHGERMPQTAEQFVDALTSFALIATGPERARTTARFALFVEAAHNDTLRETLARGRAHVLAGAEATLRALGAQDPVTSARTIGAVSDGVMLHRLTVDPGLDPRPHLQAAVDAALH</sequence>
<evidence type="ECO:0000256" key="2">
    <source>
        <dbReference type="PROSITE-ProRule" id="PRU00335"/>
    </source>
</evidence>
<evidence type="ECO:0000313" key="4">
    <source>
        <dbReference type="EMBL" id="MDI2098822.1"/>
    </source>
</evidence>
<dbReference type="SUPFAM" id="SSF48498">
    <property type="entry name" value="Tetracyclin repressor-like, C-terminal domain"/>
    <property type="match status" value="1"/>
</dbReference>
<protein>
    <submittedName>
        <fullName evidence="4">TetR family transcriptional regulator</fullName>
    </submittedName>
</protein>
<organism evidence="4 5">
    <name type="scientific">Ruicaihuangia caeni</name>
    <dbReference type="NCBI Taxonomy" id="3042517"/>
    <lineage>
        <taxon>Bacteria</taxon>
        <taxon>Bacillati</taxon>
        <taxon>Actinomycetota</taxon>
        <taxon>Actinomycetes</taxon>
        <taxon>Micrococcales</taxon>
        <taxon>Microbacteriaceae</taxon>
        <taxon>Ruicaihuangia</taxon>
    </lineage>
</organism>
<evidence type="ECO:0000259" key="3">
    <source>
        <dbReference type="PROSITE" id="PS50977"/>
    </source>
</evidence>
<dbReference type="EMBL" id="JASATX010000003">
    <property type="protein sequence ID" value="MDI2098822.1"/>
    <property type="molecule type" value="Genomic_DNA"/>
</dbReference>
<proteinExistence type="predicted"/>
<dbReference type="SUPFAM" id="SSF46689">
    <property type="entry name" value="Homeodomain-like"/>
    <property type="match status" value="1"/>
</dbReference>
<dbReference type="PROSITE" id="PS50977">
    <property type="entry name" value="HTH_TETR_2"/>
    <property type="match status" value="1"/>
</dbReference>
<accession>A0AAW6TCP6</accession>
<dbReference type="InterPro" id="IPR036271">
    <property type="entry name" value="Tet_transcr_reg_TetR-rel_C_sf"/>
</dbReference>
<dbReference type="InterPro" id="IPR041583">
    <property type="entry name" value="TetR_C_31"/>
</dbReference>
<reference evidence="4 5" key="1">
    <citation type="submission" date="2023-04" db="EMBL/GenBank/DDBJ databases">
        <title>Klugiella caeni sp. nov. isolated from the sludge of biochemical tank.</title>
        <authorList>
            <person name="Geng K."/>
        </authorList>
    </citation>
    <scope>NUCLEOTIDE SEQUENCE [LARGE SCALE GENOMIC DNA]</scope>
    <source>
        <strain evidence="4 5">YN-L-19</strain>
    </source>
</reference>
<dbReference type="Gene3D" id="1.10.357.10">
    <property type="entry name" value="Tetracycline Repressor, domain 2"/>
    <property type="match status" value="1"/>
</dbReference>
<dbReference type="RefSeq" id="WP_281488617.1">
    <property type="nucleotide sequence ID" value="NZ_JASATX010000003.1"/>
</dbReference>
<evidence type="ECO:0000313" key="5">
    <source>
        <dbReference type="Proteomes" id="UP001321506"/>
    </source>
</evidence>
<keyword evidence="1 2" id="KW-0238">DNA-binding</keyword>
<evidence type="ECO:0000256" key="1">
    <source>
        <dbReference type="ARBA" id="ARBA00023125"/>
    </source>
</evidence>
<dbReference type="AlphaFoldDB" id="A0AAW6TCP6"/>
<comment type="caution">
    <text evidence="4">The sequence shown here is derived from an EMBL/GenBank/DDBJ whole genome shotgun (WGS) entry which is preliminary data.</text>
</comment>